<evidence type="ECO:0000313" key="6">
    <source>
        <dbReference type="EMBL" id="SFE58807.1"/>
    </source>
</evidence>
<keyword evidence="2 4" id="KW-0472">Membrane</keyword>
<dbReference type="InterPro" id="IPR011110">
    <property type="entry name" value="Reg_prop"/>
</dbReference>
<protein>
    <submittedName>
        <fullName evidence="6">Outer membrane protein OmpA</fullName>
    </submittedName>
</protein>
<evidence type="ECO:0000259" key="5">
    <source>
        <dbReference type="PROSITE" id="PS51123"/>
    </source>
</evidence>
<dbReference type="EMBL" id="FONY01000003">
    <property type="protein sequence ID" value="SFE58807.1"/>
    <property type="molecule type" value="Genomic_DNA"/>
</dbReference>
<keyword evidence="3" id="KW-0998">Cell outer membrane</keyword>
<name>A0A1I2BS23_9BACT</name>
<dbReference type="InterPro" id="IPR036737">
    <property type="entry name" value="OmpA-like_sf"/>
</dbReference>
<dbReference type="PROSITE" id="PS51123">
    <property type="entry name" value="OMPA_2"/>
    <property type="match status" value="1"/>
</dbReference>
<keyword evidence="7" id="KW-1185">Reference proteome</keyword>
<dbReference type="SUPFAM" id="SSF103088">
    <property type="entry name" value="OmpA-like"/>
    <property type="match status" value="1"/>
</dbReference>
<evidence type="ECO:0000256" key="3">
    <source>
        <dbReference type="ARBA" id="ARBA00023237"/>
    </source>
</evidence>
<dbReference type="InterPro" id="IPR006665">
    <property type="entry name" value="OmpA-like"/>
</dbReference>
<comment type="subcellular location">
    <subcellularLocation>
        <location evidence="1">Cell outer membrane</location>
    </subcellularLocation>
</comment>
<gene>
    <name evidence="6" type="ORF">SAMN04488541_1003130</name>
</gene>
<dbReference type="InterPro" id="IPR015943">
    <property type="entry name" value="WD40/YVTN_repeat-like_dom_sf"/>
</dbReference>
<dbReference type="GO" id="GO:0009279">
    <property type="term" value="C:cell outer membrane"/>
    <property type="evidence" value="ECO:0007669"/>
    <property type="project" value="UniProtKB-SubCell"/>
</dbReference>
<accession>A0A1I2BS23</accession>
<dbReference type="Gene3D" id="2.130.10.10">
    <property type="entry name" value="YVTN repeat-like/Quinoprotein amine dehydrogenase"/>
    <property type="match status" value="2"/>
</dbReference>
<organism evidence="6 7">
    <name type="scientific">Thermoflexibacter ruber</name>
    <dbReference type="NCBI Taxonomy" id="1003"/>
    <lineage>
        <taxon>Bacteria</taxon>
        <taxon>Pseudomonadati</taxon>
        <taxon>Bacteroidota</taxon>
        <taxon>Cytophagia</taxon>
        <taxon>Cytophagales</taxon>
        <taxon>Thermoflexibacteraceae</taxon>
        <taxon>Thermoflexibacter</taxon>
    </lineage>
</organism>
<evidence type="ECO:0000256" key="4">
    <source>
        <dbReference type="PROSITE-ProRule" id="PRU00473"/>
    </source>
</evidence>
<dbReference type="PROSITE" id="PS01068">
    <property type="entry name" value="OMPA_1"/>
    <property type="match status" value="1"/>
</dbReference>
<sequence>MKNINGISNLMKTTMKPIKPNALFLGVLSFYVSIYQVFAQNILIKNLPLDSIQVVNAIITDAENTVWLGTAKGLVSINRNSEVKVHKVVVDTFRSSPISCIFMDSEQNKWIGTYTGQVFKINFQGITSRYDFSKFGNHLITNILLDKNNNLWLSTAGNGIYTMNPTGDMLNFNSQNSPLPNDQVFALHLDNQGVAWIGTGKGLIKLSGINRWDREKKIEGEISALAEYNGDLWVGVIGLQETELWKYESYRKWVKIELPNFMRYTRFMKFAFDKNGKLWVATSQVANFDNGIWNLYGEEQGLTSKSVTCLQFDQENHLWIGSDGKGAFTTAPIQIPEKKEEKLPFVFIEEKPYIDEEGLVPDKVDESILNKPITLKIQFQQSRSELLPTSIIELEKLVEILNKNPNWLVEISGHTDNVGNPKLNLELSEQRAAVVRDYIMQRGVAMSRITTLGFGGTRPIASNSNSKDREKNRRVEIVLRKRM</sequence>
<dbReference type="InterPro" id="IPR006664">
    <property type="entry name" value="OMP_bac"/>
</dbReference>
<dbReference type="Pfam" id="PF00691">
    <property type="entry name" value="OmpA"/>
    <property type="match status" value="1"/>
</dbReference>
<dbReference type="PRINTS" id="PR01021">
    <property type="entry name" value="OMPADOMAIN"/>
</dbReference>
<dbReference type="InterPro" id="IPR006690">
    <property type="entry name" value="OMPA-like_CS"/>
</dbReference>
<dbReference type="STRING" id="1003.SAMN04488541_1003130"/>
<dbReference type="Gene3D" id="3.30.1330.60">
    <property type="entry name" value="OmpA-like domain"/>
    <property type="match status" value="1"/>
</dbReference>
<reference evidence="6 7" key="1">
    <citation type="submission" date="2016-10" db="EMBL/GenBank/DDBJ databases">
        <authorList>
            <person name="de Groot N.N."/>
        </authorList>
    </citation>
    <scope>NUCLEOTIDE SEQUENCE [LARGE SCALE GENOMIC DNA]</scope>
    <source>
        <strain>GEY</strain>
        <strain evidence="7">DSM 9560</strain>
    </source>
</reference>
<proteinExistence type="predicted"/>
<dbReference type="Proteomes" id="UP000199513">
    <property type="component" value="Unassembled WGS sequence"/>
</dbReference>
<evidence type="ECO:0000313" key="7">
    <source>
        <dbReference type="Proteomes" id="UP000199513"/>
    </source>
</evidence>
<dbReference type="InterPro" id="IPR050330">
    <property type="entry name" value="Bact_OuterMem_StrucFunc"/>
</dbReference>
<dbReference type="CDD" id="cd07185">
    <property type="entry name" value="OmpA_C-like"/>
    <property type="match status" value="1"/>
</dbReference>
<evidence type="ECO:0000256" key="1">
    <source>
        <dbReference type="ARBA" id="ARBA00004442"/>
    </source>
</evidence>
<dbReference type="AlphaFoldDB" id="A0A1I2BS23"/>
<dbReference type="Pfam" id="PF07494">
    <property type="entry name" value="Reg_prop"/>
    <property type="match status" value="2"/>
</dbReference>
<evidence type="ECO:0000256" key="2">
    <source>
        <dbReference type="ARBA" id="ARBA00023136"/>
    </source>
</evidence>
<dbReference type="PANTHER" id="PTHR30329:SF21">
    <property type="entry name" value="LIPOPROTEIN YIAD-RELATED"/>
    <property type="match status" value="1"/>
</dbReference>
<dbReference type="PANTHER" id="PTHR30329">
    <property type="entry name" value="STATOR ELEMENT OF FLAGELLAR MOTOR COMPLEX"/>
    <property type="match status" value="1"/>
</dbReference>
<feature type="domain" description="OmpA-like" evidence="5">
    <location>
        <begin position="366"/>
        <end position="483"/>
    </location>
</feature>
<dbReference type="SUPFAM" id="SSF63829">
    <property type="entry name" value="Calcium-dependent phosphotriesterase"/>
    <property type="match status" value="1"/>
</dbReference>